<evidence type="ECO:0000313" key="2">
    <source>
        <dbReference type="EMBL" id="ARF09654.1"/>
    </source>
</evidence>
<reference evidence="2" key="1">
    <citation type="journal article" date="2017" name="Science">
        <title>Giant viruses with an expanded complement of translation system components.</title>
        <authorList>
            <person name="Schulz F."/>
            <person name="Yutin N."/>
            <person name="Ivanova N.N."/>
            <person name="Ortega D.R."/>
            <person name="Lee T.K."/>
            <person name="Vierheilig J."/>
            <person name="Daims H."/>
            <person name="Horn M."/>
            <person name="Wagner M."/>
            <person name="Jensen G.J."/>
            <person name="Kyrpides N.C."/>
            <person name="Koonin E.V."/>
            <person name="Woyke T."/>
        </authorList>
    </citation>
    <scope>NUCLEOTIDE SEQUENCE</scope>
    <source>
        <strain evidence="2">ILV1</strain>
    </source>
</reference>
<sequence>MAKNTGSGGRTGVIANRSQTYNPKTGLYVKRDTETGKFMGTKDTAFKNVRRDDKAKGQEKK</sequence>
<evidence type="ECO:0000256" key="1">
    <source>
        <dbReference type="SAM" id="MobiDB-lite"/>
    </source>
</evidence>
<proteinExistence type="predicted"/>
<protein>
    <submittedName>
        <fullName evidence="2">Uncharacterized protein</fullName>
    </submittedName>
</protein>
<name>A0A1V0SDE9_9VIRU</name>
<dbReference type="EMBL" id="KY684086">
    <property type="protein sequence ID" value="ARF09654.1"/>
    <property type="molecule type" value="Genomic_DNA"/>
</dbReference>
<feature type="region of interest" description="Disordered" evidence="1">
    <location>
        <begin position="42"/>
        <end position="61"/>
    </location>
</feature>
<feature type="compositionally biased region" description="Basic and acidic residues" evidence="1">
    <location>
        <begin position="49"/>
        <end position="61"/>
    </location>
</feature>
<accession>A0A1V0SDE9</accession>
<organism evidence="2">
    <name type="scientific">Indivirus ILV1</name>
    <dbReference type="NCBI Taxonomy" id="1977633"/>
    <lineage>
        <taxon>Viruses</taxon>
        <taxon>Varidnaviria</taxon>
        <taxon>Bamfordvirae</taxon>
        <taxon>Nucleocytoviricota</taxon>
        <taxon>Megaviricetes</taxon>
        <taxon>Imitervirales</taxon>
        <taxon>Mimiviridae</taxon>
        <taxon>Klosneuvirinae</taxon>
        <taxon>Indivirus</taxon>
    </lineage>
</organism>
<feature type="compositionally biased region" description="Gly residues" evidence="1">
    <location>
        <begin position="1"/>
        <end position="11"/>
    </location>
</feature>
<feature type="region of interest" description="Disordered" evidence="1">
    <location>
        <begin position="1"/>
        <end position="20"/>
    </location>
</feature>
<gene>
    <name evidence="2" type="ORF">Indivirus_2_33</name>
</gene>